<name>A0A9X2R993_9FLAO</name>
<dbReference type="Proteomes" id="UP001155280">
    <property type="component" value="Unassembled WGS sequence"/>
</dbReference>
<organism evidence="2 3">
    <name type="scientific">Christiangramia oceanisediminis</name>
    <dbReference type="NCBI Taxonomy" id="2920386"/>
    <lineage>
        <taxon>Bacteria</taxon>
        <taxon>Pseudomonadati</taxon>
        <taxon>Bacteroidota</taxon>
        <taxon>Flavobacteriia</taxon>
        <taxon>Flavobacteriales</taxon>
        <taxon>Flavobacteriaceae</taxon>
        <taxon>Christiangramia</taxon>
    </lineage>
</organism>
<dbReference type="InterPro" id="IPR046111">
    <property type="entry name" value="DUF6048"/>
</dbReference>
<comment type="caution">
    <text evidence="2">The sequence shown here is derived from an EMBL/GenBank/DDBJ whole genome shotgun (WGS) entry which is preliminary data.</text>
</comment>
<keyword evidence="3" id="KW-1185">Reference proteome</keyword>
<feature type="chain" id="PRO_5040802756" evidence="1">
    <location>
        <begin position="21"/>
        <end position="234"/>
    </location>
</feature>
<gene>
    <name evidence="2" type="ORF">MKO06_12675</name>
</gene>
<accession>A0A9X2R993</accession>
<dbReference type="Pfam" id="PF19515">
    <property type="entry name" value="DUF6048"/>
    <property type="match status" value="1"/>
</dbReference>
<dbReference type="AlphaFoldDB" id="A0A9X2R993"/>
<evidence type="ECO:0000313" key="3">
    <source>
        <dbReference type="Proteomes" id="UP001155280"/>
    </source>
</evidence>
<protein>
    <submittedName>
        <fullName evidence="2">DUF6048 family protein</fullName>
    </submittedName>
</protein>
<reference evidence="2" key="1">
    <citation type="submission" date="2022-07" db="EMBL/GenBank/DDBJ databases">
        <title>Gramela sediminis sp. nov., isolated from deep-sea sediment of the Indian Ocean.</title>
        <authorList>
            <person name="Shi H."/>
        </authorList>
    </citation>
    <scope>NUCLEOTIDE SEQUENCE</scope>
    <source>
        <strain evidence="2">GC03-9</strain>
    </source>
</reference>
<keyword evidence="1" id="KW-0732">Signal</keyword>
<proteinExistence type="predicted"/>
<dbReference type="EMBL" id="JANCNS010000002">
    <property type="protein sequence ID" value="MCP9200767.1"/>
    <property type="molecule type" value="Genomic_DNA"/>
</dbReference>
<evidence type="ECO:0000313" key="2">
    <source>
        <dbReference type="EMBL" id="MCP9200767.1"/>
    </source>
</evidence>
<feature type="signal peptide" evidence="1">
    <location>
        <begin position="1"/>
        <end position="20"/>
    </location>
</feature>
<dbReference type="RefSeq" id="WP_241551521.1">
    <property type="nucleotide sequence ID" value="NZ_JANCNS010000002.1"/>
</dbReference>
<sequence>MFRYFSSLVVFLLLFGKMNAQQNPAATDSLEYKEKFGLRLGVDLSKPIRSLLDDTYSGLEIVGDYRVYKNFYAAAELGNEQRTFEGDNIQTSTTGSYIKLGGDYNAYDNWEGMQNAIFVGVRYGFATFSQTLEEYRIYTSSDYFGPDIREEDVEVTGLTSNWVELVAGIKVEVLNNLFLSANIQLKRRIGQNAPSNFDNLVIPGFGRTYDNSSFGTGFGYTVTYLIPFFKKAMK</sequence>
<evidence type="ECO:0000256" key="1">
    <source>
        <dbReference type="SAM" id="SignalP"/>
    </source>
</evidence>